<keyword evidence="2 5" id="KW-0689">Ribosomal protein</keyword>
<dbReference type="InterPro" id="IPR008195">
    <property type="entry name" value="Ribosomal_eL34"/>
</dbReference>
<dbReference type="GO" id="GO:1990904">
    <property type="term" value="C:ribonucleoprotein complex"/>
    <property type="evidence" value="ECO:0007669"/>
    <property type="project" value="UniProtKB-KW"/>
</dbReference>
<dbReference type="AlphaFoldDB" id="A0A8J8CFU6"/>
<dbReference type="GO" id="GO:0005840">
    <property type="term" value="C:ribosome"/>
    <property type="evidence" value="ECO:0007669"/>
    <property type="project" value="UniProtKB-KW"/>
</dbReference>
<gene>
    <name evidence="5" type="primary">rpl34e</name>
    <name evidence="5" type="ORF">GW779_02890</name>
    <name evidence="4" type="ORF">GW910_00015</name>
</gene>
<reference evidence="5" key="1">
    <citation type="submission" date="2019-11" db="EMBL/GenBank/DDBJ databases">
        <title>Lipid analysis of CO2-rich subsurface aquifers suggests an autotrophy-based deep biosphere with lysolipids enriched in CPR bacteria.</title>
        <authorList>
            <person name="Probst A.J."/>
            <person name="Elling F.J."/>
            <person name="Castelle C.J."/>
            <person name="Zhu Q."/>
            <person name="Elvert M."/>
            <person name="Birarda G."/>
            <person name="Holman H.-Y."/>
            <person name="Lane K.R."/>
            <person name="Ladd B."/>
            <person name="Ryan M.C."/>
            <person name="Woyke T."/>
            <person name="Hinrichs K.-U."/>
            <person name="Banfield J.F."/>
        </authorList>
    </citation>
    <scope>NUCLEOTIDE SEQUENCE</scope>
    <source>
        <strain evidence="4">CG_2015-01_33_1645</strain>
        <strain evidence="5">CG_2015-04_33_537</strain>
    </source>
</reference>
<accession>A0A8J8CFU6</accession>
<proteinExistence type="inferred from homology"/>
<organism evidence="5 6">
    <name type="scientific">Candidatus Altarchaeum hamiconexum</name>
    <dbReference type="NCBI Taxonomy" id="1803513"/>
    <lineage>
        <taxon>Archaea</taxon>
        <taxon>Candidatus Altarchaeota</taxon>
        <taxon>Candidatus Altiarchaeia</taxon>
        <taxon>Candidatus Altarchaeales</taxon>
        <taxon>Candidatus Altarchaeaceae</taxon>
        <taxon>Candidatus Altarchaeum</taxon>
    </lineage>
</organism>
<comment type="caution">
    <text evidence="5">The sequence shown here is derived from an EMBL/GenBank/DDBJ whole genome shotgun (WGS) entry which is preliminary data.</text>
</comment>
<evidence type="ECO:0000313" key="4">
    <source>
        <dbReference type="EMBL" id="NCN64458.1"/>
    </source>
</evidence>
<evidence type="ECO:0000313" key="5">
    <source>
        <dbReference type="EMBL" id="NCS91354.1"/>
    </source>
</evidence>
<sequence length="120" mass="14143">MVNRQLRSTTIKRLIRKAPGGTVVTIYKPKKTGKHICGRCERTLNVPYDQRKVKKLSKSKKIPSRPYPMLCSKCAEEVERYKAIADVKFKFKFDVKFERDLTIEKFLEKGWFEKISESNR</sequence>
<evidence type="ECO:0000256" key="1">
    <source>
        <dbReference type="ARBA" id="ARBA00009875"/>
    </source>
</evidence>
<keyword evidence="3" id="KW-0687">Ribonucleoprotein</keyword>
<dbReference type="PRINTS" id="PR01250">
    <property type="entry name" value="RIBOSOMALL34"/>
</dbReference>
<dbReference type="GO" id="GO:0006412">
    <property type="term" value="P:translation"/>
    <property type="evidence" value="ECO:0007669"/>
    <property type="project" value="InterPro"/>
</dbReference>
<evidence type="ECO:0000256" key="2">
    <source>
        <dbReference type="ARBA" id="ARBA00022980"/>
    </source>
</evidence>
<dbReference type="Proteomes" id="UP000768163">
    <property type="component" value="Unassembled WGS sequence"/>
</dbReference>
<dbReference type="EMBL" id="JAACVF010000001">
    <property type="protein sequence ID" value="NCN64458.1"/>
    <property type="molecule type" value="Genomic_DNA"/>
</dbReference>
<dbReference type="GO" id="GO:0003735">
    <property type="term" value="F:structural constituent of ribosome"/>
    <property type="evidence" value="ECO:0007669"/>
    <property type="project" value="InterPro"/>
</dbReference>
<comment type="similarity">
    <text evidence="1">Belongs to the eukaryotic ribosomal protein eL34 family.</text>
</comment>
<dbReference type="InterPro" id="IPR038562">
    <property type="entry name" value="Ribosomal_eL34_C_sf"/>
</dbReference>
<protein>
    <submittedName>
        <fullName evidence="5">50S ribosomal protein L34e</fullName>
    </submittedName>
</protein>
<name>A0A8J8CFU6_9ARCH</name>
<dbReference type="Pfam" id="PF01199">
    <property type="entry name" value="Ribosomal_L34e"/>
    <property type="match status" value="1"/>
</dbReference>
<evidence type="ECO:0000256" key="3">
    <source>
        <dbReference type="ARBA" id="ARBA00023274"/>
    </source>
</evidence>
<evidence type="ECO:0000313" key="6">
    <source>
        <dbReference type="Proteomes" id="UP000738826"/>
    </source>
</evidence>
<dbReference type="Proteomes" id="UP000738826">
    <property type="component" value="Unassembled WGS sequence"/>
</dbReference>
<dbReference type="EMBL" id="JAACQH010000049">
    <property type="protein sequence ID" value="NCS91354.1"/>
    <property type="molecule type" value="Genomic_DNA"/>
</dbReference>
<dbReference type="Gene3D" id="6.20.340.10">
    <property type="match status" value="1"/>
</dbReference>